<reference evidence="3" key="2">
    <citation type="submission" date="2015-01" db="EMBL/GenBank/DDBJ databases">
        <title>Evolutionary Origins and Diversification of the Mycorrhizal Mutualists.</title>
        <authorList>
            <consortium name="DOE Joint Genome Institute"/>
            <consortium name="Mycorrhizal Genomics Consortium"/>
            <person name="Kohler A."/>
            <person name="Kuo A."/>
            <person name="Nagy L.G."/>
            <person name="Floudas D."/>
            <person name="Copeland A."/>
            <person name="Barry K.W."/>
            <person name="Cichocki N."/>
            <person name="Veneault-Fourrey C."/>
            <person name="LaButti K."/>
            <person name="Lindquist E.A."/>
            <person name="Lipzen A."/>
            <person name="Lundell T."/>
            <person name="Morin E."/>
            <person name="Murat C."/>
            <person name="Riley R."/>
            <person name="Ohm R."/>
            <person name="Sun H."/>
            <person name="Tunlid A."/>
            <person name="Henrissat B."/>
            <person name="Grigoriev I.V."/>
            <person name="Hibbett D.S."/>
            <person name="Martin F."/>
        </authorList>
    </citation>
    <scope>NUCLEOTIDE SEQUENCE [LARGE SCALE GENOMIC DNA]</scope>
    <source>
        <strain evidence="3">LaAM-08-1</strain>
    </source>
</reference>
<dbReference type="Proteomes" id="UP000054477">
    <property type="component" value="Unassembled WGS sequence"/>
</dbReference>
<accession>A0A0C9X825</accession>
<feature type="compositionally biased region" description="Polar residues" evidence="1">
    <location>
        <begin position="13"/>
        <end position="32"/>
    </location>
</feature>
<dbReference type="AlphaFoldDB" id="A0A0C9X825"/>
<proteinExistence type="predicted"/>
<dbReference type="EMBL" id="KN838906">
    <property type="protein sequence ID" value="KIJ92482.1"/>
    <property type="molecule type" value="Genomic_DNA"/>
</dbReference>
<feature type="compositionally biased region" description="Polar residues" evidence="1">
    <location>
        <begin position="41"/>
        <end position="53"/>
    </location>
</feature>
<name>A0A0C9X825_9AGAR</name>
<evidence type="ECO:0000313" key="3">
    <source>
        <dbReference type="Proteomes" id="UP000054477"/>
    </source>
</evidence>
<feature type="region of interest" description="Disordered" evidence="1">
    <location>
        <begin position="1"/>
        <end position="54"/>
    </location>
</feature>
<keyword evidence="3" id="KW-1185">Reference proteome</keyword>
<reference evidence="2 3" key="1">
    <citation type="submission" date="2014-04" db="EMBL/GenBank/DDBJ databases">
        <authorList>
            <consortium name="DOE Joint Genome Institute"/>
            <person name="Kuo A."/>
            <person name="Kohler A."/>
            <person name="Nagy L.G."/>
            <person name="Floudas D."/>
            <person name="Copeland A."/>
            <person name="Barry K.W."/>
            <person name="Cichocki N."/>
            <person name="Veneault-Fourrey C."/>
            <person name="LaButti K."/>
            <person name="Lindquist E.A."/>
            <person name="Lipzen A."/>
            <person name="Lundell T."/>
            <person name="Morin E."/>
            <person name="Murat C."/>
            <person name="Sun H."/>
            <person name="Tunlid A."/>
            <person name="Henrissat B."/>
            <person name="Grigoriev I.V."/>
            <person name="Hibbett D.S."/>
            <person name="Martin F."/>
            <person name="Nordberg H.P."/>
            <person name="Cantor M.N."/>
            <person name="Hua S.X."/>
        </authorList>
    </citation>
    <scope>NUCLEOTIDE SEQUENCE [LARGE SCALE GENOMIC DNA]</scope>
    <source>
        <strain evidence="2 3">LaAM-08-1</strain>
    </source>
</reference>
<protein>
    <submittedName>
        <fullName evidence="2">Uncharacterized protein</fullName>
    </submittedName>
</protein>
<evidence type="ECO:0000256" key="1">
    <source>
        <dbReference type="SAM" id="MobiDB-lite"/>
    </source>
</evidence>
<evidence type="ECO:0000313" key="2">
    <source>
        <dbReference type="EMBL" id="KIJ92482.1"/>
    </source>
</evidence>
<dbReference type="HOGENOM" id="CLU_2061868_0_0_1"/>
<gene>
    <name evidence="2" type="ORF">K443DRAFT_685231</name>
</gene>
<organism evidence="2 3">
    <name type="scientific">Laccaria amethystina LaAM-08-1</name>
    <dbReference type="NCBI Taxonomy" id="1095629"/>
    <lineage>
        <taxon>Eukaryota</taxon>
        <taxon>Fungi</taxon>
        <taxon>Dikarya</taxon>
        <taxon>Basidiomycota</taxon>
        <taxon>Agaricomycotina</taxon>
        <taxon>Agaricomycetes</taxon>
        <taxon>Agaricomycetidae</taxon>
        <taxon>Agaricales</taxon>
        <taxon>Agaricineae</taxon>
        <taxon>Hydnangiaceae</taxon>
        <taxon>Laccaria</taxon>
    </lineage>
</organism>
<sequence>MGDKHGLVAGMESSPQEYKNTISSIERTSPLQLLSRKEQANNRQAGLQSAGSPSNPPFFLLPASQLCGPQAQINSRQAEYSRRSRKMTVAPSKPFYSLFALVPYHCAYRNAVGYLEDDT</sequence>